<dbReference type="AlphaFoldDB" id="A0A166A4Z6"/>
<accession>A0A166A4Z6</accession>
<evidence type="ECO:0008006" key="3">
    <source>
        <dbReference type="Google" id="ProtNLM"/>
    </source>
</evidence>
<name>A0A166A4Z6_METOA</name>
<keyword evidence="2" id="KW-1185">Reference proteome</keyword>
<gene>
    <name evidence="1" type="ORF">MBORA_14820</name>
</gene>
<dbReference type="Proteomes" id="UP000077428">
    <property type="component" value="Unassembled WGS sequence"/>
</dbReference>
<protein>
    <recommendedName>
        <fullName evidence="3">Transposase</fullName>
    </recommendedName>
</protein>
<comment type="caution">
    <text evidence="1">The sequence shown here is derived from an EMBL/GenBank/DDBJ whole genome shotgun (WGS) entry which is preliminary data.</text>
</comment>
<evidence type="ECO:0000313" key="1">
    <source>
        <dbReference type="EMBL" id="KZX11574.1"/>
    </source>
</evidence>
<dbReference type="PATRIC" id="fig|66851.6.peg.1608"/>
<evidence type="ECO:0000313" key="2">
    <source>
        <dbReference type="Proteomes" id="UP000077428"/>
    </source>
</evidence>
<organism evidence="1 2">
    <name type="scientific">Methanobrevibacter oralis</name>
    <dbReference type="NCBI Taxonomy" id="66851"/>
    <lineage>
        <taxon>Archaea</taxon>
        <taxon>Methanobacteriati</taxon>
        <taxon>Methanobacteriota</taxon>
        <taxon>Methanomada group</taxon>
        <taxon>Methanobacteria</taxon>
        <taxon>Methanobacteriales</taxon>
        <taxon>Methanobacteriaceae</taxon>
        <taxon>Methanobrevibacter</taxon>
    </lineage>
</organism>
<proteinExistence type="predicted"/>
<dbReference type="EMBL" id="LWMU01000086">
    <property type="protein sequence ID" value="KZX11574.1"/>
    <property type="molecule type" value="Genomic_DNA"/>
</dbReference>
<sequence length="69" mass="8120">MLMEKFNNKIKKHLELSEIAEMLKEYRKYYDVYRRLLVIHMVANGESIAKASKNINISRKTGETMGQTI</sequence>
<reference evidence="2" key="1">
    <citation type="journal article" date="2016" name="Genome Announc.">
        <title>Draft Genome Sequences of Methanobrevibacter curvatus DSM11111, Methanobrevibacter cuticularis DSM11139, Methanobrevibacter filiformis DSM11501, and Methanobrevibacter oralis DSM7256.</title>
        <authorList>
            <person name="Poehlein A."/>
            <person name="Seedorf H."/>
        </authorList>
    </citation>
    <scope>NUCLEOTIDE SEQUENCE [LARGE SCALE GENOMIC DNA]</scope>
    <source>
        <strain evidence="2">DSM 7256 / JCM 30027 / ZR</strain>
    </source>
</reference>